<sequence length="170" mass="17970">MNPTNTLCHSVNESSSVGKVTLATGKNGVVSADSQICSEAGVQILKSNGNAIDAAIATALCLGTVNSFSSGIGGGGFMTIRTSNGTVDFINFRETAPAGASTEMFKDKPDASQVRGLAIGIPEKSRVSSWLIKNTVASHGISCFNRRFDFLVTASQQRSSWQLNYNFIRI</sequence>
<evidence type="ECO:0008006" key="3">
    <source>
        <dbReference type="Google" id="ProtNLM"/>
    </source>
</evidence>
<dbReference type="InterPro" id="IPR000101">
    <property type="entry name" value="GGT_peptidase"/>
</dbReference>
<evidence type="ECO:0000313" key="1">
    <source>
        <dbReference type="EMBL" id="KAK9692837.1"/>
    </source>
</evidence>
<reference evidence="1 2" key="1">
    <citation type="submission" date="2023-04" db="EMBL/GenBank/DDBJ databases">
        <title>Genome of Basidiobolus ranarum AG-B5.</title>
        <authorList>
            <person name="Stajich J.E."/>
            <person name="Carter-House D."/>
            <person name="Gryganskyi A."/>
        </authorList>
    </citation>
    <scope>NUCLEOTIDE SEQUENCE [LARGE SCALE GENOMIC DNA]</scope>
    <source>
        <strain evidence="1 2">AG-B5</strain>
    </source>
</reference>
<name>A0ABR2VQR4_9FUNG</name>
<dbReference type="SUPFAM" id="SSF56235">
    <property type="entry name" value="N-terminal nucleophile aminohydrolases (Ntn hydrolases)"/>
    <property type="match status" value="1"/>
</dbReference>
<dbReference type="InterPro" id="IPR029055">
    <property type="entry name" value="Ntn_hydrolases_N"/>
</dbReference>
<dbReference type="PANTHER" id="PTHR11686">
    <property type="entry name" value="GAMMA GLUTAMYL TRANSPEPTIDASE"/>
    <property type="match status" value="1"/>
</dbReference>
<keyword evidence="2" id="KW-1185">Reference proteome</keyword>
<protein>
    <recommendedName>
        <fullName evidence="3">Gamma-glutamyltranspeptidase</fullName>
    </recommendedName>
</protein>
<comment type="caution">
    <text evidence="1">The sequence shown here is derived from an EMBL/GenBank/DDBJ whole genome shotgun (WGS) entry which is preliminary data.</text>
</comment>
<gene>
    <name evidence="1" type="ORF">K7432_014171</name>
</gene>
<dbReference type="EMBL" id="JASJQH010008418">
    <property type="protein sequence ID" value="KAK9692837.1"/>
    <property type="molecule type" value="Genomic_DNA"/>
</dbReference>
<evidence type="ECO:0000313" key="2">
    <source>
        <dbReference type="Proteomes" id="UP001479436"/>
    </source>
</evidence>
<dbReference type="PANTHER" id="PTHR11686:SF9">
    <property type="entry name" value="RE13973P"/>
    <property type="match status" value="1"/>
</dbReference>
<accession>A0ABR2VQR4</accession>
<dbReference type="Pfam" id="PF01019">
    <property type="entry name" value="G_glu_transpept"/>
    <property type="match status" value="1"/>
</dbReference>
<proteinExistence type="predicted"/>
<dbReference type="Proteomes" id="UP001479436">
    <property type="component" value="Unassembled WGS sequence"/>
</dbReference>
<organism evidence="1 2">
    <name type="scientific">Basidiobolus ranarum</name>
    <dbReference type="NCBI Taxonomy" id="34480"/>
    <lineage>
        <taxon>Eukaryota</taxon>
        <taxon>Fungi</taxon>
        <taxon>Fungi incertae sedis</taxon>
        <taxon>Zoopagomycota</taxon>
        <taxon>Entomophthoromycotina</taxon>
        <taxon>Basidiobolomycetes</taxon>
        <taxon>Basidiobolales</taxon>
        <taxon>Basidiobolaceae</taxon>
        <taxon>Basidiobolus</taxon>
    </lineage>
</organism>